<keyword evidence="4" id="KW-0963">Cytoplasm</keyword>
<dbReference type="Gene3D" id="1.10.60.10">
    <property type="entry name" value="Iron dependent repressor, metal binding and dimerisation domain"/>
    <property type="match status" value="1"/>
</dbReference>
<comment type="subcellular location">
    <subcellularLocation>
        <location evidence="1">Cytoplasm</location>
    </subcellularLocation>
</comment>
<comment type="subunit">
    <text evidence="3">Homodimer.</text>
</comment>
<dbReference type="SMART" id="SM00529">
    <property type="entry name" value="HTH_DTXR"/>
    <property type="match status" value="1"/>
</dbReference>
<evidence type="ECO:0000313" key="13">
    <source>
        <dbReference type="EMBL" id="QIB68990.1"/>
    </source>
</evidence>
<dbReference type="EMBL" id="CP048649">
    <property type="protein sequence ID" value="QIB68990.1"/>
    <property type="molecule type" value="Genomic_DNA"/>
</dbReference>
<accession>A0A858BVQ4</accession>
<dbReference type="SUPFAM" id="SSF47979">
    <property type="entry name" value="Iron-dependent repressor protein, dimerization domain"/>
    <property type="match status" value="1"/>
</dbReference>
<evidence type="ECO:0000259" key="12">
    <source>
        <dbReference type="PROSITE" id="PS50944"/>
    </source>
</evidence>
<dbReference type="GO" id="GO:0003700">
    <property type="term" value="F:DNA-binding transcription factor activity"/>
    <property type="evidence" value="ECO:0007669"/>
    <property type="project" value="InterPro"/>
</dbReference>
<dbReference type="RefSeq" id="WP_163065857.1">
    <property type="nucleotide sequence ID" value="NZ_CP048649.1"/>
</dbReference>
<dbReference type="SUPFAM" id="SSF46785">
    <property type="entry name" value="Winged helix' DNA-binding domain"/>
    <property type="match status" value="1"/>
</dbReference>
<evidence type="ECO:0000256" key="1">
    <source>
        <dbReference type="ARBA" id="ARBA00004496"/>
    </source>
</evidence>
<dbReference type="InterPro" id="IPR022689">
    <property type="entry name" value="Iron_dep_repressor"/>
</dbReference>
<dbReference type="Pfam" id="PF02742">
    <property type="entry name" value="Fe_dep_repr_C"/>
    <property type="match status" value="1"/>
</dbReference>
<feature type="domain" description="HTH dtxR-type" evidence="12">
    <location>
        <begin position="25"/>
        <end position="86"/>
    </location>
</feature>
<keyword evidence="10" id="KW-0464">Manganese</keyword>
<organism evidence="13 14">
    <name type="scientific">Aminipila butyrica</name>
    <dbReference type="NCBI Taxonomy" id="433296"/>
    <lineage>
        <taxon>Bacteria</taxon>
        <taxon>Bacillati</taxon>
        <taxon>Bacillota</taxon>
        <taxon>Clostridia</taxon>
        <taxon>Peptostreptococcales</taxon>
        <taxon>Anaerovoracaceae</taxon>
        <taxon>Aminipila</taxon>
    </lineage>
</organism>
<dbReference type="PANTHER" id="PTHR33238">
    <property type="entry name" value="IRON (METAL) DEPENDENT REPRESSOR, DTXR FAMILY"/>
    <property type="match status" value="1"/>
</dbReference>
<dbReference type="PROSITE" id="PS50944">
    <property type="entry name" value="HTH_DTXR"/>
    <property type="match status" value="1"/>
</dbReference>
<keyword evidence="14" id="KW-1185">Reference proteome</keyword>
<name>A0A858BVQ4_9FIRM</name>
<evidence type="ECO:0000256" key="6">
    <source>
        <dbReference type="ARBA" id="ARBA00023015"/>
    </source>
</evidence>
<dbReference type="GO" id="GO:0046983">
    <property type="term" value="F:protein dimerization activity"/>
    <property type="evidence" value="ECO:0007669"/>
    <property type="project" value="InterPro"/>
</dbReference>
<dbReference type="GO" id="GO:0005737">
    <property type="term" value="C:cytoplasm"/>
    <property type="evidence" value="ECO:0007669"/>
    <property type="project" value="UniProtKB-SubCell"/>
</dbReference>
<dbReference type="PANTHER" id="PTHR33238:SF11">
    <property type="entry name" value="TRANSCRIPTIONAL REGULATOR MNTR"/>
    <property type="match status" value="1"/>
</dbReference>
<dbReference type="InterPro" id="IPR036421">
    <property type="entry name" value="Fe_dep_repressor_sf"/>
</dbReference>
<reference evidence="13 14" key="1">
    <citation type="submission" date="2020-02" db="EMBL/GenBank/DDBJ databases">
        <authorList>
            <person name="Kim Y.B."/>
            <person name="Roh S.W."/>
        </authorList>
    </citation>
    <scope>NUCLEOTIDE SEQUENCE [LARGE SCALE GENOMIC DNA]</scope>
    <source>
        <strain evidence="13 14">DSM 103574</strain>
    </source>
</reference>
<evidence type="ECO:0000313" key="14">
    <source>
        <dbReference type="Proteomes" id="UP000466848"/>
    </source>
</evidence>
<comment type="similarity">
    <text evidence="2">Belongs to the DtxR/MntR family.</text>
</comment>
<evidence type="ECO:0000256" key="10">
    <source>
        <dbReference type="ARBA" id="ARBA00023211"/>
    </source>
</evidence>
<evidence type="ECO:0000256" key="3">
    <source>
        <dbReference type="ARBA" id="ARBA00011738"/>
    </source>
</evidence>
<dbReference type="AlphaFoldDB" id="A0A858BVQ4"/>
<dbReference type="InterPro" id="IPR036388">
    <property type="entry name" value="WH-like_DNA-bd_sf"/>
</dbReference>
<keyword evidence="7" id="KW-0238">DNA-binding</keyword>
<dbReference type="InterPro" id="IPR036390">
    <property type="entry name" value="WH_DNA-bd_sf"/>
</dbReference>
<sequence length="159" mass="18418">MSENTNSDFKTVRGYQTANRQNGQLTSALEDYLEMTYRLCQKNEYTRIGILSEHLNVRPSSVSKMIYKLAALGYLKYNRYEIIQLTDAGQEVGEYLLKRHETIERFLNLLGSSNPLEETELMEHSLDVSTVSNINTLLEFFQENEGVQNSYNLFKAQKK</sequence>
<dbReference type="Pfam" id="PF01325">
    <property type="entry name" value="Fe_dep_repress"/>
    <property type="match status" value="1"/>
</dbReference>
<dbReference type="Proteomes" id="UP000466848">
    <property type="component" value="Chromosome"/>
</dbReference>
<evidence type="ECO:0000256" key="4">
    <source>
        <dbReference type="ARBA" id="ARBA00022490"/>
    </source>
</evidence>
<keyword evidence="8" id="KW-0010">Activator</keyword>
<dbReference type="InterPro" id="IPR022687">
    <property type="entry name" value="HTH_DTXR"/>
</dbReference>
<evidence type="ECO:0000256" key="7">
    <source>
        <dbReference type="ARBA" id="ARBA00023125"/>
    </source>
</evidence>
<evidence type="ECO:0000256" key="5">
    <source>
        <dbReference type="ARBA" id="ARBA00022491"/>
    </source>
</evidence>
<evidence type="ECO:0000256" key="9">
    <source>
        <dbReference type="ARBA" id="ARBA00023163"/>
    </source>
</evidence>
<dbReference type="KEGG" id="abut:Ami103574_06480"/>
<gene>
    <name evidence="13" type="ORF">Ami103574_06480</name>
</gene>
<evidence type="ECO:0000256" key="8">
    <source>
        <dbReference type="ARBA" id="ARBA00023159"/>
    </source>
</evidence>
<dbReference type="GO" id="GO:0046914">
    <property type="term" value="F:transition metal ion binding"/>
    <property type="evidence" value="ECO:0007669"/>
    <property type="project" value="InterPro"/>
</dbReference>
<dbReference type="GO" id="GO:0003677">
    <property type="term" value="F:DNA binding"/>
    <property type="evidence" value="ECO:0007669"/>
    <property type="project" value="UniProtKB-KW"/>
</dbReference>
<protein>
    <recommendedName>
        <fullName evidence="11">Manganese transport regulator</fullName>
    </recommendedName>
</protein>
<dbReference type="Gene3D" id="1.10.10.10">
    <property type="entry name" value="Winged helix-like DNA-binding domain superfamily/Winged helix DNA-binding domain"/>
    <property type="match status" value="1"/>
</dbReference>
<keyword evidence="5" id="KW-0678">Repressor</keyword>
<keyword evidence="6" id="KW-0805">Transcription regulation</keyword>
<dbReference type="InterPro" id="IPR001367">
    <property type="entry name" value="Fe_dep_repressor"/>
</dbReference>
<evidence type="ECO:0000256" key="11">
    <source>
        <dbReference type="ARBA" id="ARBA00032593"/>
    </source>
</evidence>
<evidence type="ECO:0000256" key="2">
    <source>
        <dbReference type="ARBA" id="ARBA00007871"/>
    </source>
</evidence>
<proteinExistence type="inferred from homology"/>
<dbReference type="InterPro" id="IPR050536">
    <property type="entry name" value="DtxR_MntR_Metal-Reg"/>
</dbReference>
<keyword evidence="9" id="KW-0804">Transcription</keyword>